<keyword evidence="2" id="KW-1185">Reference proteome</keyword>
<reference evidence="1 2" key="1">
    <citation type="submission" date="2018-09" db="EMBL/GenBank/DDBJ databases">
        <title>The draft genome of Acinetobacter spp. strains.</title>
        <authorList>
            <person name="Qin J."/>
            <person name="Feng Y."/>
            <person name="Zong Z."/>
        </authorList>
    </citation>
    <scope>NUCLEOTIDE SEQUENCE [LARGE SCALE GENOMIC DNA]</scope>
    <source>
        <strain evidence="1 2">WCHAc060012</strain>
    </source>
</reference>
<sequence length="115" mass="14082">MIAYKFKTVLIQPPYFKANENYIFFYQIQMDDAVKLDSWFIQLVHHGRMNDDEFELFSVSRPQKIVHFLPQLKRCCLDKDQHCMGRFWRVHANNYFQRSSYIVYGDDQKYWNVVQ</sequence>
<dbReference type="AlphaFoldDB" id="A0A3A8E8E8"/>
<accession>A0A3A8E8E8</accession>
<dbReference type="EMBL" id="RAXV01000032">
    <property type="protein sequence ID" value="RKG29836.1"/>
    <property type="molecule type" value="Genomic_DNA"/>
</dbReference>
<comment type="caution">
    <text evidence="1">The sequence shown here is derived from an EMBL/GenBank/DDBJ whole genome shotgun (WGS) entry which is preliminary data.</text>
</comment>
<evidence type="ECO:0000313" key="2">
    <source>
        <dbReference type="Proteomes" id="UP000282388"/>
    </source>
</evidence>
<proteinExistence type="predicted"/>
<dbReference type="Proteomes" id="UP000282388">
    <property type="component" value="Unassembled WGS sequence"/>
</dbReference>
<gene>
    <name evidence="1" type="ORF">D7V32_13355</name>
</gene>
<evidence type="ECO:0000313" key="1">
    <source>
        <dbReference type="EMBL" id="RKG29836.1"/>
    </source>
</evidence>
<protein>
    <submittedName>
        <fullName evidence="1">Uncharacterized protein</fullName>
    </submittedName>
</protein>
<name>A0A3A8E8E8_9GAMM</name>
<organism evidence="1 2">
    <name type="scientific">Acinetobacter tianfuensis</name>
    <dbReference type="NCBI Taxonomy" id="2419603"/>
    <lineage>
        <taxon>Bacteria</taxon>
        <taxon>Pseudomonadati</taxon>
        <taxon>Pseudomonadota</taxon>
        <taxon>Gammaproteobacteria</taxon>
        <taxon>Moraxellales</taxon>
        <taxon>Moraxellaceae</taxon>
        <taxon>Acinetobacter</taxon>
    </lineage>
</organism>